<sequence>MKNRSTKESFEITCIGDVDVITLMQDASRATMGGDGSIAEYFNRPMHIHDWQIMDSGYYG</sequence>
<proteinExistence type="predicted"/>
<evidence type="ECO:0000313" key="1">
    <source>
        <dbReference type="EMBL" id="KVM62524.1"/>
    </source>
</evidence>
<organism evidence="1">
    <name type="scientific">Burkholderia ubonensis</name>
    <dbReference type="NCBI Taxonomy" id="101571"/>
    <lineage>
        <taxon>Bacteria</taxon>
        <taxon>Pseudomonadati</taxon>
        <taxon>Pseudomonadota</taxon>
        <taxon>Betaproteobacteria</taxon>
        <taxon>Burkholderiales</taxon>
        <taxon>Burkholderiaceae</taxon>
        <taxon>Burkholderia</taxon>
        <taxon>Burkholderia cepacia complex</taxon>
    </lineage>
</organism>
<comment type="caution">
    <text evidence="1">The sequence shown here is derived from an EMBL/GenBank/DDBJ whole genome shotgun (WGS) entry which is preliminary data.</text>
</comment>
<dbReference type="AlphaFoldDB" id="A0ABF7PJH8"/>
<protein>
    <submittedName>
        <fullName evidence="1">Uncharacterized protein</fullName>
    </submittedName>
</protein>
<gene>
    <name evidence="1" type="ORF">WJ58_02830</name>
</gene>
<dbReference type="RefSeq" id="WP_059919339.1">
    <property type="nucleotide sequence ID" value="NZ_LOZC01000017.1"/>
</dbReference>
<reference evidence="1" key="1">
    <citation type="submission" date="2015-11" db="EMBL/GenBank/DDBJ databases">
        <title>Expanding the genomic diversity of Burkholderia species for the development of highly accurate diagnostics.</title>
        <authorList>
            <person name="Sahl J."/>
            <person name="Keim P."/>
            <person name="Wagner D."/>
        </authorList>
    </citation>
    <scope>NUCLEOTIDE SEQUENCE</scope>
    <source>
        <strain evidence="1">MSMB1754</strain>
    </source>
</reference>
<accession>A0ABF7PJH8</accession>
<dbReference type="NCBIfam" id="NF033471">
    <property type="entry name" value="J25_fam_lasso"/>
    <property type="match status" value="1"/>
</dbReference>
<name>A0ABF7PJH8_9BURK</name>
<dbReference type="EMBL" id="LOZJ01000020">
    <property type="protein sequence ID" value="KVM62524.1"/>
    <property type="molecule type" value="Genomic_DNA"/>
</dbReference>